<dbReference type="PANTHER" id="PTHR24093">
    <property type="entry name" value="CATION TRANSPORTING ATPASE"/>
    <property type="match status" value="1"/>
</dbReference>
<dbReference type="Pfam" id="PF00702">
    <property type="entry name" value="Hydrolase"/>
    <property type="match status" value="1"/>
</dbReference>
<dbReference type="EMBL" id="JAAMPC010000068">
    <property type="protein sequence ID" value="KAG2244637.1"/>
    <property type="molecule type" value="Genomic_DNA"/>
</dbReference>
<comment type="subcellular location">
    <subcellularLocation>
        <location evidence="1">Membrane</location>
    </subcellularLocation>
</comment>
<evidence type="ECO:0000256" key="7">
    <source>
        <dbReference type="SAM" id="Phobius"/>
    </source>
</evidence>
<dbReference type="GO" id="GO:0000166">
    <property type="term" value="F:nucleotide binding"/>
    <property type="evidence" value="ECO:0007669"/>
    <property type="project" value="InterPro"/>
</dbReference>
<evidence type="ECO:0000256" key="3">
    <source>
        <dbReference type="ARBA" id="ARBA00022723"/>
    </source>
</evidence>
<comment type="caution">
    <text evidence="9">The sequence shown here is derived from an EMBL/GenBank/DDBJ whole genome shotgun (WGS) entry which is preliminary data.</text>
</comment>
<keyword evidence="2 7" id="KW-0812">Transmembrane</keyword>
<accession>A0A8X7TJZ1</accession>
<proteinExistence type="predicted"/>
<evidence type="ECO:0000259" key="8">
    <source>
        <dbReference type="Pfam" id="PF00689"/>
    </source>
</evidence>
<dbReference type="SUPFAM" id="SSF56784">
    <property type="entry name" value="HAD-like"/>
    <property type="match status" value="1"/>
</dbReference>
<gene>
    <name evidence="9" type="ORF">Bca52824_093526</name>
</gene>
<dbReference type="Gene3D" id="3.40.50.1000">
    <property type="entry name" value="HAD superfamily/HAD-like"/>
    <property type="match status" value="1"/>
</dbReference>
<evidence type="ECO:0000256" key="2">
    <source>
        <dbReference type="ARBA" id="ARBA00022692"/>
    </source>
</evidence>
<keyword evidence="3" id="KW-0479">Metal-binding</keyword>
<feature type="transmembrane region" description="Helical" evidence="7">
    <location>
        <begin position="365"/>
        <end position="384"/>
    </location>
</feature>
<feature type="transmembrane region" description="Helical" evidence="7">
    <location>
        <begin position="206"/>
        <end position="228"/>
    </location>
</feature>
<keyword evidence="4" id="KW-0460">Magnesium</keyword>
<sequence>MANKGLRCAALAYRTYPEEDIHRNEAFPYIPESNLVLLAIIGIKDSCRPGIRQAIQQCRNAGVKMCMVTGDDLLTAKAIATECGILRATSDETADTAILAKDFASMSASTKRKIAENIVVMGRSSPDENLLLIEALSKKGHVVAATGKGIRDAPSLRQADVSLAMGIGGTSIIKECSDIIVLDDSFDSILTVGNFQSLHQLILSFFLIKLLSISICSFYGLIFSLILLEHGPWEPPSDNLMRRPPLIKGEPFITKLMWAKFFLQVAYQVTALLVLHFYGESILKLENKSLDCAKIVKNTVIFNSFVFCQVFNEFECRTSYQGNIFSGILKNHLFFGTIIISVILQVIVIECLGIFISAVRLDWKQWLISIGIGFFSQVAGRFPFQPFPYLRN</sequence>
<evidence type="ECO:0000256" key="4">
    <source>
        <dbReference type="ARBA" id="ARBA00022842"/>
    </source>
</evidence>
<dbReference type="Pfam" id="PF00689">
    <property type="entry name" value="Cation_ATPase_C"/>
    <property type="match status" value="1"/>
</dbReference>
<name>A0A8X7TJZ1_BRACI</name>
<dbReference type="Gene3D" id="1.20.1110.10">
    <property type="entry name" value="Calcium-transporting ATPase, transmembrane domain"/>
    <property type="match status" value="1"/>
</dbReference>
<feature type="transmembrane region" description="Helical" evidence="7">
    <location>
        <begin position="261"/>
        <end position="279"/>
    </location>
</feature>
<dbReference type="GO" id="GO:0005388">
    <property type="term" value="F:P-type calcium transporter activity"/>
    <property type="evidence" value="ECO:0007669"/>
    <property type="project" value="TreeGrafter"/>
</dbReference>
<dbReference type="Gene3D" id="3.40.1110.10">
    <property type="entry name" value="Calcium-transporting ATPase, cytoplasmic domain N"/>
    <property type="match status" value="1"/>
</dbReference>
<keyword evidence="10" id="KW-1185">Reference proteome</keyword>
<keyword evidence="6 7" id="KW-0472">Membrane</keyword>
<dbReference type="GO" id="GO:0005886">
    <property type="term" value="C:plasma membrane"/>
    <property type="evidence" value="ECO:0007669"/>
    <property type="project" value="TreeGrafter"/>
</dbReference>
<dbReference type="InterPro" id="IPR023298">
    <property type="entry name" value="ATPase_P-typ_TM_dom_sf"/>
</dbReference>
<dbReference type="InterPro" id="IPR036412">
    <property type="entry name" value="HAD-like_sf"/>
</dbReference>
<dbReference type="InterPro" id="IPR023214">
    <property type="entry name" value="HAD_sf"/>
</dbReference>
<reference evidence="9 10" key="1">
    <citation type="submission" date="2020-02" db="EMBL/GenBank/DDBJ databases">
        <authorList>
            <person name="Ma Q."/>
            <person name="Huang Y."/>
            <person name="Song X."/>
            <person name="Pei D."/>
        </authorList>
    </citation>
    <scope>NUCLEOTIDE SEQUENCE [LARGE SCALE GENOMIC DNA]</scope>
    <source>
        <strain evidence="9">Sxm20200214</strain>
        <tissue evidence="9">Leaf</tissue>
    </source>
</reference>
<evidence type="ECO:0000256" key="1">
    <source>
        <dbReference type="ARBA" id="ARBA00004370"/>
    </source>
</evidence>
<evidence type="ECO:0000313" key="9">
    <source>
        <dbReference type="EMBL" id="KAG2244637.1"/>
    </source>
</evidence>
<evidence type="ECO:0000313" key="10">
    <source>
        <dbReference type="Proteomes" id="UP000886595"/>
    </source>
</evidence>
<dbReference type="InterPro" id="IPR006068">
    <property type="entry name" value="ATPase_P-typ_cation-transptr_C"/>
</dbReference>
<feature type="domain" description="Cation-transporting P-type ATPase C-terminal" evidence="8">
    <location>
        <begin position="233"/>
        <end position="378"/>
    </location>
</feature>
<feature type="transmembrane region" description="Helical" evidence="7">
    <location>
        <begin position="333"/>
        <end position="359"/>
    </location>
</feature>
<dbReference type="OrthoDB" id="3352408at2759"/>
<keyword evidence="5 7" id="KW-1133">Transmembrane helix</keyword>
<dbReference type="InterPro" id="IPR023299">
    <property type="entry name" value="ATPase_P-typ_cyto_dom_N"/>
</dbReference>
<evidence type="ECO:0000256" key="5">
    <source>
        <dbReference type="ARBA" id="ARBA00022989"/>
    </source>
</evidence>
<evidence type="ECO:0000256" key="6">
    <source>
        <dbReference type="ARBA" id="ARBA00023136"/>
    </source>
</evidence>
<dbReference type="AlphaFoldDB" id="A0A8X7TJZ1"/>
<dbReference type="SUPFAM" id="SSF81660">
    <property type="entry name" value="Metal cation-transporting ATPase, ATP-binding domain N"/>
    <property type="match status" value="1"/>
</dbReference>
<dbReference type="Proteomes" id="UP000886595">
    <property type="component" value="Unassembled WGS sequence"/>
</dbReference>
<protein>
    <recommendedName>
        <fullName evidence="8">Cation-transporting P-type ATPase C-terminal domain-containing protein</fullName>
    </recommendedName>
</protein>
<dbReference type="GO" id="GO:0046872">
    <property type="term" value="F:metal ion binding"/>
    <property type="evidence" value="ECO:0007669"/>
    <property type="project" value="UniProtKB-KW"/>
</dbReference>
<dbReference type="PRINTS" id="PR00119">
    <property type="entry name" value="CATATPASE"/>
</dbReference>
<dbReference type="SUPFAM" id="SSF81665">
    <property type="entry name" value="Calcium ATPase, transmembrane domain M"/>
    <property type="match status" value="1"/>
</dbReference>
<dbReference type="PANTHER" id="PTHR24093:SF514">
    <property type="entry name" value="CALCIUM-TRANSPORTING ATPASE"/>
    <property type="match status" value="1"/>
</dbReference>
<organism evidence="9 10">
    <name type="scientific">Brassica carinata</name>
    <name type="common">Ethiopian mustard</name>
    <name type="synonym">Abyssinian cabbage</name>
    <dbReference type="NCBI Taxonomy" id="52824"/>
    <lineage>
        <taxon>Eukaryota</taxon>
        <taxon>Viridiplantae</taxon>
        <taxon>Streptophyta</taxon>
        <taxon>Embryophyta</taxon>
        <taxon>Tracheophyta</taxon>
        <taxon>Spermatophyta</taxon>
        <taxon>Magnoliopsida</taxon>
        <taxon>eudicotyledons</taxon>
        <taxon>Gunneridae</taxon>
        <taxon>Pentapetalae</taxon>
        <taxon>rosids</taxon>
        <taxon>malvids</taxon>
        <taxon>Brassicales</taxon>
        <taxon>Brassicaceae</taxon>
        <taxon>Brassiceae</taxon>
        <taxon>Brassica</taxon>
    </lineage>
</organism>